<dbReference type="InterPro" id="IPR013785">
    <property type="entry name" value="Aldolase_TIM"/>
</dbReference>
<dbReference type="PANTHER" id="PTHR42738:SF7">
    <property type="entry name" value="HYDROXYMETHYLGLUTARYL-COA LYASE"/>
    <property type="match status" value="1"/>
</dbReference>
<evidence type="ECO:0000259" key="4">
    <source>
        <dbReference type="PROSITE" id="PS50991"/>
    </source>
</evidence>
<protein>
    <submittedName>
        <fullName evidence="5">Hydroxymethylglutaryl-CoA lyase</fullName>
    </submittedName>
</protein>
<dbReference type="Gene3D" id="3.20.20.70">
    <property type="entry name" value="Aldolase class I"/>
    <property type="match status" value="1"/>
</dbReference>
<dbReference type="FunFam" id="3.20.20.70:FF:000071">
    <property type="entry name" value="Hydroxymethylglutaryl-CoA lyase"/>
    <property type="match status" value="1"/>
</dbReference>
<dbReference type="RefSeq" id="WP_037168950.1">
    <property type="nucleotide sequence ID" value="NZ_JOKI01000029.1"/>
</dbReference>
<dbReference type="Proteomes" id="UP000052167">
    <property type="component" value="Unassembled WGS sequence"/>
</dbReference>
<dbReference type="Pfam" id="PF00682">
    <property type="entry name" value="HMGL-like"/>
    <property type="match status" value="1"/>
</dbReference>
<dbReference type="NCBIfam" id="NF004283">
    <property type="entry name" value="PRK05692.1"/>
    <property type="match status" value="1"/>
</dbReference>
<dbReference type="EMBL" id="JOKJ01000021">
    <property type="protein sequence ID" value="KEQ05165.1"/>
    <property type="molecule type" value="Genomic_DNA"/>
</dbReference>
<keyword evidence="2" id="KW-0479">Metal-binding</keyword>
<comment type="caution">
    <text evidence="5">The sequence shown here is derived from an EMBL/GenBank/DDBJ whole genome shotgun (WGS) entry which is preliminary data.</text>
</comment>
<proteinExistence type="inferred from homology"/>
<reference evidence="5 6" key="1">
    <citation type="submission" date="2014-06" db="EMBL/GenBank/DDBJ databases">
        <title>Rhizobium pelagicum/R2-400B4.</title>
        <authorList>
            <person name="Kimes N.E."/>
            <person name="Lopez-Perez M."/>
        </authorList>
    </citation>
    <scope>NUCLEOTIDE SEQUENCE [LARGE SCALE GENOMIC DNA]</scope>
    <source>
        <strain evidence="5 6">R2-400B4</strain>
    </source>
</reference>
<dbReference type="GO" id="GO:0046872">
    <property type="term" value="F:metal ion binding"/>
    <property type="evidence" value="ECO:0007669"/>
    <property type="project" value="UniProtKB-KW"/>
</dbReference>
<sequence>MSASGSDNLKVTIVEVGPRDGLQNETGFVDTRSKIALIDMLSGCGFKRIEATSFVSSRWVPQMADAAEVMAGIERRAGVIYSVLAPNLKGCEAAIAARADEVAVFASASESFSRKNINCSIAESLLRFRPVVEAAKAARIPIRGYVSCVVECPYEGPVVPDAVARIAAELQALGCHEVSLGDTIGQGRPETTAAMLDAVLSAVPADRLAGHFHDTNGRALDNIKVSLERGLRVFDSAIAGLGGCPYAPGAEGNVDTVKVNSLLRQLGYETGLDDGGLSAAASFARALKRSAVRPQSLPETT</sequence>
<dbReference type="InterPro" id="IPR043594">
    <property type="entry name" value="HMGL"/>
</dbReference>
<feature type="domain" description="Pyruvate carboxyltransferase" evidence="4">
    <location>
        <begin position="11"/>
        <end position="278"/>
    </location>
</feature>
<keyword evidence="3 5" id="KW-0456">Lyase</keyword>
<dbReference type="SUPFAM" id="SSF51569">
    <property type="entry name" value="Aldolase"/>
    <property type="match status" value="1"/>
</dbReference>
<dbReference type="CDD" id="cd07938">
    <property type="entry name" value="DRE_TIM_HMGL"/>
    <property type="match status" value="1"/>
</dbReference>
<name>A0A922P048_9HYPH</name>
<evidence type="ECO:0000313" key="5">
    <source>
        <dbReference type="EMBL" id="KEQ05165.1"/>
    </source>
</evidence>
<organism evidence="5 6">
    <name type="scientific">Pseudorhizobium pelagicum</name>
    <dbReference type="NCBI Taxonomy" id="1509405"/>
    <lineage>
        <taxon>Bacteria</taxon>
        <taxon>Pseudomonadati</taxon>
        <taxon>Pseudomonadota</taxon>
        <taxon>Alphaproteobacteria</taxon>
        <taxon>Hyphomicrobiales</taxon>
        <taxon>Rhizobiaceae</taxon>
        <taxon>Rhizobium/Agrobacterium group</taxon>
        <taxon>Pseudorhizobium</taxon>
    </lineage>
</organism>
<evidence type="ECO:0000256" key="1">
    <source>
        <dbReference type="ARBA" id="ARBA00009405"/>
    </source>
</evidence>
<dbReference type="GO" id="GO:0006552">
    <property type="term" value="P:L-leucine catabolic process"/>
    <property type="evidence" value="ECO:0007669"/>
    <property type="project" value="TreeGrafter"/>
</dbReference>
<dbReference type="PANTHER" id="PTHR42738">
    <property type="entry name" value="HYDROXYMETHYLGLUTARYL-COA LYASE"/>
    <property type="match status" value="1"/>
</dbReference>
<accession>A0A922P048</accession>
<evidence type="ECO:0000256" key="2">
    <source>
        <dbReference type="ARBA" id="ARBA00022723"/>
    </source>
</evidence>
<dbReference type="PROSITE" id="PS50991">
    <property type="entry name" value="PYR_CT"/>
    <property type="match status" value="1"/>
</dbReference>
<dbReference type="GO" id="GO:0046951">
    <property type="term" value="P:ketone body biosynthetic process"/>
    <property type="evidence" value="ECO:0007669"/>
    <property type="project" value="TreeGrafter"/>
</dbReference>
<evidence type="ECO:0000313" key="6">
    <source>
        <dbReference type="Proteomes" id="UP000052167"/>
    </source>
</evidence>
<gene>
    <name evidence="5" type="ORF">GV68_11525</name>
</gene>
<dbReference type="GO" id="GO:0004419">
    <property type="term" value="F:hydroxymethylglutaryl-CoA lyase activity"/>
    <property type="evidence" value="ECO:0007669"/>
    <property type="project" value="TreeGrafter"/>
</dbReference>
<comment type="similarity">
    <text evidence="1">Belongs to the HMG-CoA lyase family.</text>
</comment>
<dbReference type="InterPro" id="IPR000891">
    <property type="entry name" value="PYR_CT"/>
</dbReference>
<evidence type="ECO:0000256" key="3">
    <source>
        <dbReference type="ARBA" id="ARBA00023239"/>
    </source>
</evidence>
<dbReference type="AlphaFoldDB" id="A0A922P048"/>
<keyword evidence="6" id="KW-1185">Reference proteome</keyword>